<gene>
    <name evidence="1" type="ORF">CODIS_07050</name>
</gene>
<sequence>MALNDPCCTLVPYFKIHEGKLDEFRDLGEQFVEKTRTEPRCMHYGFSFNGMQAHCREGYIDAEGILAHLDNVSALLDQALKIADITRLEIHAPASEIEKLREPLSALNPDFFTMETGFRR</sequence>
<dbReference type="InterPro" id="IPR011008">
    <property type="entry name" value="Dimeric_a/b-barrel"/>
</dbReference>
<comment type="caution">
    <text evidence="1">The sequence shown here is derived from an EMBL/GenBank/DDBJ whole genome shotgun (WGS) entry which is preliminary data.</text>
</comment>
<dbReference type="EMBL" id="MARB01000003">
    <property type="protein sequence ID" value="ODJ89092.1"/>
    <property type="molecule type" value="Genomic_DNA"/>
</dbReference>
<evidence type="ECO:0000313" key="2">
    <source>
        <dbReference type="Proteomes" id="UP000094769"/>
    </source>
</evidence>
<evidence type="ECO:0000313" key="1">
    <source>
        <dbReference type="EMBL" id="ODJ89092.1"/>
    </source>
</evidence>
<dbReference type="OrthoDB" id="540574at2"/>
<protein>
    <recommendedName>
        <fullName evidence="3">ABM domain-containing protein</fullName>
    </recommendedName>
</protein>
<keyword evidence="2" id="KW-1185">Reference proteome</keyword>
<accession>A0A7Z0VNS8</accession>
<organism evidence="1 2">
    <name type="scientific">Candidatus Thiodiazotropha endolucinida</name>
    <dbReference type="NCBI Taxonomy" id="1655433"/>
    <lineage>
        <taxon>Bacteria</taxon>
        <taxon>Pseudomonadati</taxon>
        <taxon>Pseudomonadota</taxon>
        <taxon>Gammaproteobacteria</taxon>
        <taxon>Chromatiales</taxon>
        <taxon>Sedimenticolaceae</taxon>
        <taxon>Candidatus Thiodiazotropha</taxon>
    </lineage>
</organism>
<reference evidence="1 2" key="1">
    <citation type="submission" date="2016-06" db="EMBL/GenBank/DDBJ databases">
        <title>Genome sequence of endosymbiont of Candidatus Endolucinida thiodiazotropha.</title>
        <authorList>
            <person name="Poehlein A."/>
            <person name="Koenig S."/>
            <person name="Heiden S.E."/>
            <person name="Thuermer A."/>
            <person name="Voget S."/>
            <person name="Daniel R."/>
            <person name="Markert S."/>
            <person name="Gros O."/>
            <person name="Schweder T."/>
        </authorList>
    </citation>
    <scope>NUCLEOTIDE SEQUENCE [LARGE SCALE GENOMIC DNA]</scope>
    <source>
        <strain evidence="1 2">COS</strain>
    </source>
</reference>
<dbReference type="SUPFAM" id="SSF54909">
    <property type="entry name" value="Dimeric alpha+beta barrel"/>
    <property type="match status" value="1"/>
</dbReference>
<name>A0A7Z0VNS8_9GAMM</name>
<proteinExistence type="predicted"/>
<dbReference type="RefSeq" id="WP_069121319.1">
    <property type="nucleotide sequence ID" value="NZ_MARB01000003.1"/>
</dbReference>
<dbReference type="AlphaFoldDB" id="A0A7Z0VNS8"/>
<evidence type="ECO:0008006" key="3">
    <source>
        <dbReference type="Google" id="ProtNLM"/>
    </source>
</evidence>
<dbReference type="Proteomes" id="UP000094769">
    <property type="component" value="Unassembled WGS sequence"/>
</dbReference>
<dbReference type="Gene3D" id="3.30.70.100">
    <property type="match status" value="1"/>
</dbReference>